<feature type="compositionally biased region" description="Basic and acidic residues" evidence="1">
    <location>
        <begin position="85"/>
        <end position="111"/>
    </location>
</feature>
<accession>A0AAD9ZIZ9</accession>
<gene>
    <name evidence="2" type="ORF">Dsin_030252</name>
</gene>
<dbReference type="Proteomes" id="UP001281410">
    <property type="component" value="Unassembled WGS sequence"/>
</dbReference>
<dbReference type="AlphaFoldDB" id="A0AAD9ZIZ9"/>
<dbReference type="EMBL" id="JANJYJ010000010">
    <property type="protein sequence ID" value="KAK3182966.1"/>
    <property type="molecule type" value="Genomic_DNA"/>
</dbReference>
<reference evidence="2" key="1">
    <citation type="journal article" date="2023" name="Plant J.">
        <title>Genome sequences and population genomics provide insights into the demographic history, inbreeding, and mutation load of two 'living fossil' tree species of Dipteronia.</title>
        <authorList>
            <person name="Feng Y."/>
            <person name="Comes H.P."/>
            <person name="Chen J."/>
            <person name="Zhu S."/>
            <person name="Lu R."/>
            <person name="Zhang X."/>
            <person name="Li P."/>
            <person name="Qiu J."/>
            <person name="Olsen K.M."/>
            <person name="Qiu Y."/>
        </authorList>
    </citation>
    <scope>NUCLEOTIDE SEQUENCE</scope>
    <source>
        <strain evidence="2">NBL</strain>
    </source>
</reference>
<feature type="region of interest" description="Disordered" evidence="1">
    <location>
        <begin position="76"/>
        <end position="136"/>
    </location>
</feature>
<evidence type="ECO:0000313" key="2">
    <source>
        <dbReference type="EMBL" id="KAK3182966.1"/>
    </source>
</evidence>
<protein>
    <submittedName>
        <fullName evidence="2">Uncharacterized protein</fullName>
    </submittedName>
</protein>
<sequence>MGKSMKPEVYLILGLLVKHLPASEVIFCLQIVERFGVCSMKRTLLVEFYQVDNIKDHLIFCWMYTDHIGSQRRLRESSDGTVLGLRRDGERRKERDERREREKRGEREKRAKPSGALPGLAQPRQLGDTFAGCQVQ</sequence>
<name>A0AAD9ZIZ9_9ROSI</name>
<comment type="caution">
    <text evidence="2">The sequence shown here is derived from an EMBL/GenBank/DDBJ whole genome shotgun (WGS) entry which is preliminary data.</text>
</comment>
<proteinExistence type="predicted"/>
<organism evidence="2 3">
    <name type="scientific">Dipteronia sinensis</name>
    <dbReference type="NCBI Taxonomy" id="43782"/>
    <lineage>
        <taxon>Eukaryota</taxon>
        <taxon>Viridiplantae</taxon>
        <taxon>Streptophyta</taxon>
        <taxon>Embryophyta</taxon>
        <taxon>Tracheophyta</taxon>
        <taxon>Spermatophyta</taxon>
        <taxon>Magnoliopsida</taxon>
        <taxon>eudicotyledons</taxon>
        <taxon>Gunneridae</taxon>
        <taxon>Pentapetalae</taxon>
        <taxon>rosids</taxon>
        <taxon>malvids</taxon>
        <taxon>Sapindales</taxon>
        <taxon>Sapindaceae</taxon>
        <taxon>Hippocastanoideae</taxon>
        <taxon>Acereae</taxon>
        <taxon>Dipteronia</taxon>
    </lineage>
</organism>
<evidence type="ECO:0000256" key="1">
    <source>
        <dbReference type="SAM" id="MobiDB-lite"/>
    </source>
</evidence>
<evidence type="ECO:0000313" key="3">
    <source>
        <dbReference type="Proteomes" id="UP001281410"/>
    </source>
</evidence>
<keyword evidence="3" id="KW-1185">Reference proteome</keyword>